<feature type="compositionally biased region" description="Basic and acidic residues" evidence="17">
    <location>
        <begin position="1"/>
        <end position="24"/>
    </location>
</feature>
<dbReference type="InterPro" id="IPR049730">
    <property type="entry name" value="SNF2/RAD54-like_C"/>
</dbReference>
<dbReference type="PROSITE" id="PS51204">
    <property type="entry name" value="HSA"/>
    <property type="match status" value="1"/>
</dbReference>
<feature type="compositionally biased region" description="Polar residues" evidence="17">
    <location>
        <begin position="1696"/>
        <end position="1707"/>
    </location>
</feature>
<keyword evidence="12" id="KW-0010">Activator</keyword>
<protein>
    <recommendedName>
        <fullName evidence="4">DNA helicase</fullName>
        <ecNumber evidence="4">3.6.4.12</ecNumber>
    </recommendedName>
</protein>
<dbReference type="InterPro" id="IPR014012">
    <property type="entry name" value="HSA_dom"/>
</dbReference>
<feature type="compositionally biased region" description="Basic and acidic residues" evidence="17">
    <location>
        <begin position="70"/>
        <end position="79"/>
    </location>
</feature>
<dbReference type="Gene3D" id="3.40.50.10810">
    <property type="entry name" value="Tandem AAA-ATPase domain"/>
    <property type="match status" value="1"/>
</dbReference>
<dbReference type="GO" id="GO:0006338">
    <property type="term" value="P:chromatin remodeling"/>
    <property type="evidence" value="ECO:0007669"/>
    <property type="project" value="UniProtKB-ARBA"/>
</dbReference>
<dbReference type="CDD" id="cd18793">
    <property type="entry name" value="SF2_C_SNF"/>
    <property type="match status" value="1"/>
</dbReference>
<dbReference type="InterPro" id="IPR038718">
    <property type="entry name" value="SNF2-like_sf"/>
</dbReference>
<feature type="domain" description="HSA" evidence="20">
    <location>
        <begin position="459"/>
        <end position="532"/>
    </location>
</feature>
<sequence>MRERTGSSESEHSFQQCGRDHHSAIADTLPNGETHDATHGESNTSPSANNGDPASTESASRPEIGIETTIKTEHDDHQLESTAPPTPHDDEYLTSRATSQPSAKRRESEAALFTPEPGDKRPYKKRRRAASPPWNFPSAETTTLRTADGRRVSARVNTSTPGLSEAEERGRGHSSSLSRPASHSRPPSPPWKKFEAAGPTTLQVDGKRKSGRVNKELTEVPKRVSPRSKKQADKLSYSTPQNGEKKSAQKTMAASSKRGETPSAKKQVNRLDRPSTDTASSKKIAELQAQIAALQPSRSFPAPLSSSSKENGKEHSKPGPKRKQSGEKSRPERPASPPVHRKMARMSNADQSPEKSRPSPKIKLRIGSRHVVPPPHPLAKLPSPLRPPHLSLYQIIERYELKEMQQPYTDNDRGPPDADYFEQRAARQAVEEGAMRKKLLQEAEPGGALSKEQLGIFQDERQAEPPQQYGHHDHLVSHVLYLRQLQLREKSQHRLLAKKLAHEALEKWKQRNGPTEEDLLIEEQKVLELVKKQVIADMKSKWEMVESHVREMKRKAWEVEQERIRAEKLQRKLEYSENLLAMQRGDLDSDADIDEDSTGDVEESDEDSEDVSEENMTESDSESGLDEAEESGEMDQEALKRYLEQRQADPPDEDQDEDDREDNVPEGDSMQIEPAEAGSQAGEQIQVEEEALGDGYSSRVLGATPEVSCANDVTMSDNARDMGADDVGPRQVNGDVVPESAALAAEEADAHDNLSSDESVEMYDSDEDMSSTDEEDADNDEDDHDDDEDESEEEKPSLLGFYQKKDLLRMKDDGLPTPVTSVENGGDNDNPRSDSEPRSVEQAAEGAPEEQSQDPNEQLVEDAAAPAQKDTTSPKEDNVLLQEPEPAKTDAEDEMEVEEEVGIKSLVPTPALLRGTLRSYQHAGLDWLASLYRNGTNGILADEMGLGKTIQTIALLAHLAEVHEVWETHLVIVPTSVILNWVTEFQKFLPGFRVLGYYGTAEERQMKRKGWTNDPHHEQKDRRGYNVVITSYNVAMQDINAIRTVQWHYLILDEAHNIRNFNSQRWQILIRLRTRARLLLTGTPLQNDLAEVWSLLTFLTAGDDDSSHGELEEFLSHWKDPVKEIFDQGVQKISDNAQRVVEQLHISLRPYLLRRKKSEVEKDLPKKTESVVVCKLSKRQRQLYQDYMGLAETKATLAKGSGVQAAGVLLALRKVCNHPDLFDPRPIQTSFAMESSPVEDYSATEQLVRQLLGVKEGFPARLLVANNEGRRRAAVQRSRSLDASGALQRQIKEIEAVTIDMHPDPATLTGSRALQRLRQREHKLSQFRSAIQVTESALRSAPIYGSDLRELVTVHNGRLRRLPRVDWRGKGWLPLSHQRIEVEHPGDWLFATGTQLHQDIATCDSYAERMQGAIVRFTFVPPAVTVPILNFAISPKLQENLRASPAYPLEKDWSHEARVRSSIAFPDSRLLIFDSGKLQRLVYLLRDLQSRGSRSLIFTQMTGTLNVLEQFLNLLNLPYLRLDGSTPVERRQIYSSEFNRPDSKYQCMILSSRAGGVGLNLTGASSVIFFDLDWNPQMDRQCMDRAHRIGQVRDVEVYKMVSEKTVEENILRRANQKSLLDQTVIQEGHFTTEYQKTSRREQSSEGENDVEAAIERFLGGDDKNQNKALESVEDQEDVQAAQQAAKEDRQDDVDFTEQSSKGPSKANTPGPGGADAQFELVEKERGGHVDLFMIKFMERQLQDWRYTPPSTRLDKHGRDRSHRPKKRR</sequence>
<dbReference type="EC" id="3.6.4.12" evidence="4"/>
<evidence type="ECO:0000256" key="16">
    <source>
        <dbReference type="SAM" id="Coils"/>
    </source>
</evidence>
<organism evidence="21 22">
    <name type="scientific">Lecanosticta acicola</name>
    <dbReference type="NCBI Taxonomy" id="111012"/>
    <lineage>
        <taxon>Eukaryota</taxon>
        <taxon>Fungi</taxon>
        <taxon>Dikarya</taxon>
        <taxon>Ascomycota</taxon>
        <taxon>Pezizomycotina</taxon>
        <taxon>Dothideomycetes</taxon>
        <taxon>Dothideomycetidae</taxon>
        <taxon>Mycosphaerellales</taxon>
        <taxon>Mycosphaerellaceae</taxon>
        <taxon>Lecanosticta</taxon>
    </lineage>
</organism>
<evidence type="ECO:0000256" key="3">
    <source>
        <dbReference type="ARBA" id="ARBA00011826"/>
    </source>
</evidence>
<dbReference type="Gene3D" id="1.20.120.850">
    <property type="entry name" value="SWI2/SNF2 ATPases, N-terminal domain"/>
    <property type="match status" value="1"/>
</dbReference>
<feature type="compositionally biased region" description="Basic and acidic residues" evidence="17">
    <location>
        <begin position="205"/>
        <end position="222"/>
    </location>
</feature>
<keyword evidence="14" id="KW-0539">Nucleus</keyword>
<dbReference type="SUPFAM" id="SSF52540">
    <property type="entry name" value="P-loop containing nucleoside triphosphate hydrolases"/>
    <property type="match status" value="2"/>
</dbReference>
<dbReference type="GO" id="GO:0003677">
    <property type="term" value="F:DNA binding"/>
    <property type="evidence" value="ECO:0007669"/>
    <property type="project" value="UniProtKB-KW"/>
</dbReference>
<dbReference type="PANTHER" id="PTHR45685">
    <property type="entry name" value="HELICASE SRCAP-RELATED"/>
    <property type="match status" value="1"/>
</dbReference>
<feature type="region of interest" description="Disordered" evidence="17">
    <location>
        <begin position="1740"/>
        <end position="1768"/>
    </location>
</feature>
<feature type="region of interest" description="Disordered" evidence="17">
    <location>
        <begin position="1"/>
        <end position="387"/>
    </location>
</feature>
<evidence type="ECO:0000256" key="4">
    <source>
        <dbReference type="ARBA" id="ARBA00012551"/>
    </source>
</evidence>
<keyword evidence="9" id="KW-0156">Chromatin regulator</keyword>
<evidence type="ECO:0000259" key="18">
    <source>
        <dbReference type="PROSITE" id="PS51192"/>
    </source>
</evidence>
<dbReference type="EMBL" id="CAVMBE010000001">
    <property type="protein sequence ID" value="CAK3760422.1"/>
    <property type="molecule type" value="Genomic_DNA"/>
</dbReference>
<dbReference type="PROSITE" id="PS51194">
    <property type="entry name" value="HELICASE_CTER"/>
    <property type="match status" value="1"/>
</dbReference>
<evidence type="ECO:0000256" key="17">
    <source>
        <dbReference type="SAM" id="MobiDB-lite"/>
    </source>
</evidence>
<evidence type="ECO:0000256" key="6">
    <source>
        <dbReference type="ARBA" id="ARBA00022801"/>
    </source>
</evidence>
<dbReference type="Proteomes" id="UP001296104">
    <property type="component" value="Unassembled WGS sequence"/>
</dbReference>
<evidence type="ECO:0000256" key="9">
    <source>
        <dbReference type="ARBA" id="ARBA00022853"/>
    </source>
</evidence>
<feature type="compositionally biased region" description="Basic and acidic residues" evidence="17">
    <location>
        <begin position="829"/>
        <end position="839"/>
    </location>
</feature>
<dbReference type="GO" id="GO:0005524">
    <property type="term" value="F:ATP binding"/>
    <property type="evidence" value="ECO:0007669"/>
    <property type="project" value="UniProtKB-KW"/>
</dbReference>
<dbReference type="PANTHER" id="PTHR45685:SF1">
    <property type="entry name" value="HELICASE SRCAP"/>
    <property type="match status" value="1"/>
</dbReference>
<dbReference type="InterPro" id="IPR000330">
    <property type="entry name" value="SNF2_N"/>
</dbReference>
<feature type="compositionally biased region" description="Basic residues" evidence="17">
    <location>
        <begin position="1758"/>
        <end position="1768"/>
    </location>
</feature>
<comment type="subunit">
    <text evidence="3">Component of the SWR1 chromatin-remodeling complex.</text>
</comment>
<feature type="compositionally biased region" description="Low complexity" evidence="17">
    <location>
        <begin position="378"/>
        <end position="387"/>
    </location>
</feature>
<dbReference type="FunFam" id="3.40.50.10810:FF:000005">
    <property type="entry name" value="Photoperiod-independent early flowering 1"/>
    <property type="match status" value="1"/>
</dbReference>
<dbReference type="Pfam" id="PF00271">
    <property type="entry name" value="Helicase_C"/>
    <property type="match status" value="1"/>
</dbReference>
<dbReference type="GO" id="GO:0000812">
    <property type="term" value="C:Swr1 complex"/>
    <property type="evidence" value="ECO:0007669"/>
    <property type="project" value="TreeGrafter"/>
</dbReference>
<evidence type="ECO:0000256" key="1">
    <source>
        <dbReference type="ARBA" id="ARBA00004123"/>
    </source>
</evidence>
<evidence type="ECO:0000256" key="2">
    <source>
        <dbReference type="ARBA" id="ARBA00009220"/>
    </source>
</evidence>
<gene>
    <name evidence="21" type="ORF">LECACI_7A000294</name>
</gene>
<feature type="compositionally biased region" description="Basic residues" evidence="17">
    <location>
        <begin position="358"/>
        <end position="368"/>
    </location>
</feature>
<feature type="coiled-coil region" evidence="16">
    <location>
        <begin position="549"/>
        <end position="579"/>
    </location>
</feature>
<evidence type="ECO:0000259" key="20">
    <source>
        <dbReference type="PROSITE" id="PS51204"/>
    </source>
</evidence>
<dbReference type="Pfam" id="PF00176">
    <property type="entry name" value="SNF2-rel_dom"/>
    <property type="match status" value="1"/>
</dbReference>
<keyword evidence="16" id="KW-0175">Coiled coil</keyword>
<evidence type="ECO:0000313" key="22">
    <source>
        <dbReference type="Proteomes" id="UP001296104"/>
    </source>
</evidence>
<evidence type="ECO:0000259" key="19">
    <source>
        <dbReference type="PROSITE" id="PS51194"/>
    </source>
</evidence>
<reference evidence="21" key="1">
    <citation type="submission" date="2023-11" db="EMBL/GenBank/DDBJ databases">
        <authorList>
            <person name="Alioto T."/>
            <person name="Alioto T."/>
            <person name="Gomez Garrido J."/>
        </authorList>
    </citation>
    <scope>NUCLEOTIDE SEQUENCE</scope>
</reference>
<feature type="compositionally biased region" description="Basic and acidic residues" evidence="17">
    <location>
        <begin position="637"/>
        <end position="649"/>
    </location>
</feature>
<comment type="subcellular location">
    <subcellularLocation>
        <location evidence="1">Nucleus</location>
    </subcellularLocation>
</comment>
<feature type="compositionally biased region" description="Acidic residues" evidence="17">
    <location>
        <begin position="758"/>
        <end position="793"/>
    </location>
</feature>
<keyword evidence="8" id="KW-0067">ATP-binding</keyword>
<dbReference type="InterPro" id="IPR001650">
    <property type="entry name" value="Helicase_C-like"/>
</dbReference>
<feature type="region of interest" description="Disordered" evidence="17">
    <location>
        <begin position="1670"/>
        <end position="1721"/>
    </location>
</feature>
<dbReference type="GO" id="GO:0016887">
    <property type="term" value="F:ATP hydrolysis activity"/>
    <property type="evidence" value="ECO:0007669"/>
    <property type="project" value="TreeGrafter"/>
</dbReference>
<evidence type="ECO:0000256" key="15">
    <source>
        <dbReference type="ARBA" id="ARBA00047995"/>
    </source>
</evidence>
<dbReference type="SMART" id="SM00490">
    <property type="entry name" value="HELICc"/>
    <property type="match status" value="1"/>
</dbReference>
<feature type="domain" description="Helicase ATP-binding" evidence="18">
    <location>
        <begin position="929"/>
        <end position="1102"/>
    </location>
</feature>
<feature type="compositionally biased region" description="Basic and acidic residues" evidence="17">
    <location>
        <begin position="803"/>
        <end position="814"/>
    </location>
</feature>
<keyword evidence="7" id="KW-0347">Helicase</keyword>
<feature type="compositionally biased region" description="Acidic residues" evidence="17">
    <location>
        <begin position="588"/>
        <end position="636"/>
    </location>
</feature>
<keyword evidence="10" id="KW-0805">Transcription regulation</keyword>
<dbReference type="PROSITE" id="PS00690">
    <property type="entry name" value="DEAH_ATP_HELICASE"/>
    <property type="match status" value="1"/>
</dbReference>
<keyword evidence="22" id="KW-1185">Reference proteome</keyword>
<dbReference type="GO" id="GO:0042393">
    <property type="term" value="F:histone binding"/>
    <property type="evidence" value="ECO:0007669"/>
    <property type="project" value="TreeGrafter"/>
</dbReference>
<dbReference type="InterPro" id="IPR050520">
    <property type="entry name" value="INO80/SWR1_helicase"/>
</dbReference>
<evidence type="ECO:0000256" key="14">
    <source>
        <dbReference type="ARBA" id="ARBA00023242"/>
    </source>
</evidence>
<keyword evidence="13" id="KW-0804">Transcription</keyword>
<dbReference type="GO" id="GO:0003678">
    <property type="term" value="F:DNA helicase activity"/>
    <property type="evidence" value="ECO:0007669"/>
    <property type="project" value="UniProtKB-EC"/>
</dbReference>
<feature type="compositionally biased region" description="Polar residues" evidence="17">
    <location>
        <begin position="40"/>
        <end position="59"/>
    </location>
</feature>
<evidence type="ECO:0000256" key="13">
    <source>
        <dbReference type="ARBA" id="ARBA00023163"/>
    </source>
</evidence>
<dbReference type="PROSITE" id="PS51192">
    <property type="entry name" value="HELICASE_ATP_BIND_1"/>
    <property type="match status" value="1"/>
</dbReference>
<comment type="caution">
    <text evidence="21">The sequence shown here is derived from an EMBL/GenBank/DDBJ whole genome shotgun (WGS) entry which is preliminary data.</text>
</comment>
<name>A0AAI8YPC4_9PEZI</name>
<keyword evidence="5" id="KW-0547">Nucleotide-binding</keyword>
<feature type="domain" description="Helicase C-terminal" evidence="19">
    <location>
        <begin position="1477"/>
        <end position="1631"/>
    </location>
</feature>
<evidence type="ECO:0000256" key="12">
    <source>
        <dbReference type="ARBA" id="ARBA00023159"/>
    </source>
</evidence>
<feature type="region of interest" description="Disordered" evidence="17">
    <location>
        <begin position="585"/>
        <end position="892"/>
    </location>
</feature>
<evidence type="ECO:0000256" key="11">
    <source>
        <dbReference type="ARBA" id="ARBA00023125"/>
    </source>
</evidence>
<feature type="compositionally biased region" description="Low complexity" evidence="17">
    <location>
        <begin position="173"/>
        <end position="185"/>
    </location>
</feature>
<dbReference type="InterPro" id="IPR002464">
    <property type="entry name" value="DNA/RNA_helicase_DEAH_CS"/>
</dbReference>
<feature type="compositionally biased region" description="Acidic residues" evidence="17">
    <location>
        <begin position="650"/>
        <end position="665"/>
    </location>
</feature>
<comment type="similarity">
    <text evidence="2">Belongs to the SNF2/RAD54 helicase family. SWR1 subfamily.</text>
</comment>
<evidence type="ECO:0000256" key="5">
    <source>
        <dbReference type="ARBA" id="ARBA00022741"/>
    </source>
</evidence>
<accession>A0AAI8YPC4</accession>
<evidence type="ECO:0000256" key="10">
    <source>
        <dbReference type="ARBA" id="ARBA00023015"/>
    </source>
</evidence>
<feature type="compositionally biased region" description="Low complexity" evidence="17">
    <location>
        <begin position="286"/>
        <end position="308"/>
    </location>
</feature>
<evidence type="ECO:0000256" key="8">
    <source>
        <dbReference type="ARBA" id="ARBA00022840"/>
    </source>
</evidence>
<dbReference type="InterPro" id="IPR027417">
    <property type="entry name" value="P-loop_NTPase"/>
</dbReference>
<evidence type="ECO:0000256" key="7">
    <source>
        <dbReference type="ARBA" id="ARBA00022806"/>
    </source>
</evidence>
<keyword evidence="11" id="KW-0238">DNA-binding</keyword>
<comment type="catalytic activity">
    <reaction evidence="15">
        <text>ATP + H2O = ADP + phosphate + H(+)</text>
        <dbReference type="Rhea" id="RHEA:13065"/>
        <dbReference type="ChEBI" id="CHEBI:15377"/>
        <dbReference type="ChEBI" id="CHEBI:15378"/>
        <dbReference type="ChEBI" id="CHEBI:30616"/>
        <dbReference type="ChEBI" id="CHEBI:43474"/>
        <dbReference type="ChEBI" id="CHEBI:456216"/>
        <dbReference type="EC" id="3.6.4.12"/>
    </reaction>
</comment>
<dbReference type="SMART" id="SM00487">
    <property type="entry name" value="DEXDc"/>
    <property type="match status" value="1"/>
</dbReference>
<dbReference type="InterPro" id="IPR014001">
    <property type="entry name" value="Helicase_ATP-bd"/>
</dbReference>
<keyword evidence="6" id="KW-0378">Hydrolase</keyword>
<feature type="compositionally biased region" description="Basic and acidic residues" evidence="17">
    <location>
        <begin position="324"/>
        <end position="333"/>
    </location>
</feature>
<proteinExistence type="inferred from homology"/>
<dbReference type="Gene3D" id="3.40.50.300">
    <property type="entry name" value="P-loop containing nucleotide triphosphate hydrolases"/>
    <property type="match status" value="1"/>
</dbReference>
<evidence type="ECO:0000313" key="21">
    <source>
        <dbReference type="EMBL" id="CAK3760422.1"/>
    </source>
</evidence>